<dbReference type="InterPro" id="IPR007278">
    <property type="entry name" value="DUF397"/>
</dbReference>
<organism evidence="2 3">
    <name type="scientific">Micromonospora polyrhachis</name>
    <dbReference type="NCBI Taxonomy" id="1282883"/>
    <lineage>
        <taxon>Bacteria</taxon>
        <taxon>Bacillati</taxon>
        <taxon>Actinomycetota</taxon>
        <taxon>Actinomycetes</taxon>
        <taxon>Micromonosporales</taxon>
        <taxon>Micromonosporaceae</taxon>
        <taxon>Micromonospora</taxon>
    </lineage>
</organism>
<dbReference type="EMBL" id="JACHJW010000001">
    <property type="protein sequence ID" value="MBB4960434.1"/>
    <property type="molecule type" value="Genomic_DNA"/>
</dbReference>
<evidence type="ECO:0000313" key="2">
    <source>
        <dbReference type="EMBL" id="MBB4960434.1"/>
    </source>
</evidence>
<dbReference type="RefSeq" id="WP_184536212.1">
    <property type="nucleotide sequence ID" value="NZ_JACHJW010000001.1"/>
</dbReference>
<proteinExistence type="predicted"/>
<protein>
    <recommendedName>
        <fullName evidence="1">DUF397 domain-containing protein</fullName>
    </recommendedName>
</protein>
<dbReference type="AlphaFoldDB" id="A0A7W7ST60"/>
<accession>A0A7W7ST60</accession>
<evidence type="ECO:0000313" key="3">
    <source>
        <dbReference type="Proteomes" id="UP000578819"/>
    </source>
</evidence>
<dbReference type="Pfam" id="PF04149">
    <property type="entry name" value="DUF397"/>
    <property type="match status" value="1"/>
</dbReference>
<keyword evidence="3" id="KW-1185">Reference proteome</keyword>
<comment type="caution">
    <text evidence="2">The sequence shown here is derived from an EMBL/GenBank/DDBJ whole genome shotgun (WGS) entry which is preliminary data.</text>
</comment>
<feature type="domain" description="DUF397" evidence="1">
    <location>
        <begin position="10"/>
        <end position="59"/>
    </location>
</feature>
<reference evidence="2 3" key="1">
    <citation type="submission" date="2020-08" db="EMBL/GenBank/DDBJ databases">
        <title>Sequencing the genomes of 1000 actinobacteria strains.</title>
        <authorList>
            <person name="Klenk H.-P."/>
        </authorList>
    </citation>
    <scope>NUCLEOTIDE SEQUENCE [LARGE SCALE GENOMIC DNA]</scope>
    <source>
        <strain evidence="2 3">DSM 45886</strain>
    </source>
</reference>
<name>A0A7W7ST60_9ACTN</name>
<evidence type="ECO:0000259" key="1">
    <source>
        <dbReference type="Pfam" id="PF04149"/>
    </source>
</evidence>
<dbReference type="Proteomes" id="UP000578819">
    <property type="component" value="Unassembled WGS sequence"/>
</dbReference>
<gene>
    <name evidence="2" type="ORF">FHR38_004167</name>
</gene>
<sequence>MSQLGSTVGVWRKSSRCESQQCVEVARTVSGVAVRDSAAPVDHLEIAAPAWRNFLSAIRVGDLRN</sequence>